<gene>
    <name evidence="1" type="ORF">ACA1_059790</name>
</gene>
<evidence type="ECO:0000313" key="1">
    <source>
        <dbReference type="EMBL" id="ELR17262.1"/>
    </source>
</evidence>
<keyword evidence="2" id="KW-1185">Reference proteome</keyword>
<evidence type="ECO:0000313" key="2">
    <source>
        <dbReference type="Proteomes" id="UP000011083"/>
    </source>
</evidence>
<proteinExistence type="predicted"/>
<accession>L8GWF3</accession>
<sequence length="191" mass="21897">MAKVEDDGNEERIGDFVSTLGLRRCQLQYLPGWTQSHWGAHHLWEQVGVTNLTSSNRFPPATIACCHVYSVAWSLLNFSTLWLSWWHPKVTATPLAVKSGDVDTVKVLITLDEDVILKNRETCLSWTLGCSESTQWLRYDDERELEMREALQMSTSVARFDNLVRLDFLKSLGIRVEQQLRWSPLATRAMA</sequence>
<organism evidence="1 2">
    <name type="scientific">Acanthamoeba castellanii (strain ATCC 30010 / Neff)</name>
    <dbReference type="NCBI Taxonomy" id="1257118"/>
    <lineage>
        <taxon>Eukaryota</taxon>
        <taxon>Amoebozoa</taxon>
        <taxon>Discosea</taxon>
        <taxon>Longamoebia</taxon>
        <taxon>Centramoebida</taxon>
        <taxon>Acanthamoebidae</taxon>
        <taxon>Acanthamoeba</taxon>
    </lineage>
</organism>
<dbReference type="AlphaFoldDB" id="L8GWF3"/>
<dbReference type="KEGG" id="acan:ACA1_059790"/>
<dbReference type="Proteomes" id="UP000011083">
    <property type="component" value="Unassembled WGS sequence"/>
</dbReference>
<dbReference type="VEuPathDB" id="AmoebaDB:ACA1_059790"/>
<protein>
    <submittedName>
        <fullName evidence="1">Uncharacterized protein</fullName>
    </submittedName>
</protein>
<dbReference type="EMBL" id="KB007974">
    <property type="protein sequence ID" value="ELR17262.1"/>
    <property type="molecule type" value="Genomic_DNA"/>
</dbReference>
<dbReference type="GeneID" id="14917858"/>
<dbReference type="RefSeq" id="XP_004339275.1">
    <property type="nucleotide sequence ID" value="XM_004339227.1"/>
</dbReference>
<name>L8GWF3_ACACF</name>
<reference evidence="1 2" key="1">
    <citation type="journal article" date="2013" name="Genome Biol.">
        <title>Genome of Acanthamoeba castellanii highlights extensive lateral gene transfer and early evolution of tyrosine kinase signaling.</title>
        <authorList>
            <person name="Clarke M."/>
            <person name="Lohan A.J."/>
            <person name="Liu B."/>
            <person name="Lagkouvardos I."/>
            <person name="Roy S."/>
            <person name="Zafar N."/>
            <person name="Bertelli C."/>
            <person name="Schilde C."/>
            <person name="Kianianmomeni A."/>
            <person name="Burglin T.R."/>
            <person name="Frech C."/>
            <person name="Turcotte B."/>
            <person name="Kopec K.O."/>
            <person name="Synnott J.M."/>
            <person name="Choo C."/>
            <person name="Paponov I."/>
            <person name="Finkler A."/>
            <person name="Soon Heng Tan C."/>
            <person name="Hutchins A.P."/>
            <person name="Weinmeier T."/>
            <person name="Rattei T."/>
            <person name="Chu J.S."/>
            <person name="Gimenez G."/>
            <person name="Irimia M."/>
            <person name="Rigden D.J."/>
            <person name="Fitzpatrick D.A."/>
            <person name="Lorenzo-Morales J."/>
            <person name="Bateman A."/>
            <person name="Chiu C.H."/>
            <person name="Tang P."/>
            <person name="Hegemann P."/>
            <person name="Fromm H."/>
            <person name="Raoult D."/>
            <person name="Greub G."/>
            <person name="Miranda-Saavedra D."/>
            <person name="Chen N."/>
            <person name="Nash P."/>
            <person name="Ginger M.L."/>
            <person name="Horn M."/>
            <person name="Schaap P."/>
            <person name="Caler L."/>
            <person name="Loftus B."/>
        </authorList>
    </citation>
    <scope>NUCLEOTIDE SEQUENCE [LARGE SCALE GENOMIC DNA]</scope>
    <source>
        <strain evidence="1 2">Neff</strain>
    </source>
</reference>